<accession>A0A8T2X9V6</accession>
<evidence type="ECO:0000313" key="1">
    <source>
        <dbReference type="EMBL" id="KAH8489163.1"/>
    </source>
</evidence>
<dbReference type="Proteomes" id="UP000807159">
    <property type="component" value="Chromosome 14"/>
</dbReference>
<organism evidence="1 2">
    <name type="scientific">Populus deltoides</name>
    <name type="common">Eastern poplar</name>
    <name type="synonym">Eastern cottonwood</name>
    <dbReference type="NCBI Taxonomy" id="3696"/>
    <lineage>
        <taxon>Eukaryota</taxon>
        <taxon>Viridiplantae</taxon>
        <taxon>Streptophyta</taxon>
        <taxon>Embryophyta</taxon>
        <taxon>Tracheophyta</taxon>
        <taxon>Spermatophyta</taxon>
        <taxon>Magnoliopsida</taxon>
        <taxon>eudicotyledons</taxon>
        <taxon>Gunneridae</taxon>
        <taxon>Pentapetalae</taxon>
        <taxon>rosids</taxon>
        <taxon>fabids</taxon>
        <taxon>Malpighiales</taxon>
        <taxon>Salicaceae</taxon>
        <taxon>Saliceae</taxon>
        <taxon>Populus</taxon>
    </lineage>
</organism>
<evidence type="ECO:0000313" key="2">
    <source>
        <dbReference type="Proteomes" id="UP000807159"/>
    </source>
</evidence>
<keyword evidence="2" id="KW-1185">Reference proteome</keyword>
<protein>
    <submittedName>
        <fullName evidence="1">Uncharacterized protein</fullName>
    </submittedName>
</protein>
<reference evidence="1" key="1">
    <citation type="journal article" date="2021" name="J. Hered.">
        <title>Genome Assembly of Salicaceae Populus deltoides (Eastern Cottonwood) I-69 Based on Nanopore Sequencing and Hi-C Technologies.</title>
        <authorList>
            <person name="Bai S."/>
            <person name="Wu H."/>
            <person name="Zhang J."/>
            <person name="Pan Z."/>
            <person name="Zhao W."/>
            <person name="Li Z."/>
            <person name="Tong C."/>
        </authorList>
    </citation>
    <scope>NUCLEOTIDE SEQUENCE</scope>
    <source>
        <tissue evidence="1">Leaf</tissue>
    </source>
</reference>
<dbReference type="EMBL" id="JACEGQ020000014">
    <property type="protein sequence ID" value="KAH8489163.1"/>
    <property type="molecule type" value="Genomic_DNA"/>
</dbReference>
<name>A0A8T2X9V6_POPDE</name>
<sequence length="92" mass="10629">LICFDKESRVQNKLGELIQWHYSLFTFRAPRTLVHLLPPQPSVILSSKFPSGKRERRKDNEKQIHQIACDIGKSSSQELDASGIYNLVIYFP</sequence>
<gene>
    <name evidence="1" type="ORF">H0E87_024711</name>
</gene>
<comment type="caution">
    <text evidence="1">The sequence shown here is derived from an EMBL/GenBank/DDBJ whole genome shotgun (WGS) entry which is preliminary data.</text>
</comment>
<dbReference type="AlphaFoldDB" id="A0A8T2X9V6"/>
<feature type="non-terminal residue" evidence="1">
    <location>
        <position position="1"/>
    </location>
</feature>
<proteinExistence type="predicted"/>